<protein>
    <submittedName>
        <fullName evidence="1">Uncharacterized protein</fullName>
    </submittedName>
</protein>
<keyword evidence="2" id="KW-1185">Reference proteome</keyword>
<dbReference type="EMBL" id="CP131060">
    <property type="protein sequence ID" value="WNY25160.1"/>
    <property type="molecule type" value="Genomic_DNA"/>
</dbReference>
<dbReference type="AlphaFoldDB" id="A0AA96ZTZ8"/>
<evidence type="ECO:0000313" key="1">
    <source>
        <dbReference type="EMBL" id="WNY25160.1"/>
    </source>
</evidence>
<accession>A0AA96ZTZ8</accession>
<gene>
    <name evidence="1" type="ORF">MsAc7_07020</name>
</gene>
<dbReference type="Proteomes" id="UP001303587">
    <property type="component" value="Chromosome"/>
</dbReference>
<dbReference type="RefSeq" id="WP_338103198.1">
    <property type="nucleotide sequence ID" value="NZ_CP131060.1"/>
</dbReference>
<dbReference type="GeneID" id="89229814"/>
<sequence length="215" mass="24725">MFEWGLEKGLRPTIVGVKQAAHECVNFVADLFDVPPKSFVSLDELMLFYNARNSRGQSTIEDTSSLAVARHHERWVCTSVQVSSTGDLNFIKMCDLLIVKMLSLFSRSVERDSVTEMVPEYFVPKDKKTSFFMCSEFRCTVQLCLSKLWSEKYSTPFKILDKNTKEEAILKMFEDGSSPSWISDTIVAQSVRCTEAEVYEILERNGKIEKKKMRR</sequence>
<name>A0AA96ZTZ8_9EURY</name>
<evidence type="ECO:0000313" key="2">
    <source>
        <dbReference type="Proteomes" id="UP001303587"/>
    </source>
</evidence>
<reference evidence="1 2" key="1">
    <citation type="submission" date="2023-07" db="EMBL/GenBank/DDBJ databases">
        <title>Closed genoem sequence of Methanosarcinaceae archaeon Ac7.</title>
        <authorList>
            <person name="Poehlein A."/>
            <person name="Protasov E."/>
            <person name="Platt K."/>
            <person name="Reeh H."/>
            <person name="Daniel R."/>
            <person name="Brune A."/>
        </authorList>
    </citation>
    <scope>NUCLEOTIDE SEQUENCE [LARGE SCALE GENOMIC DNA]</scope>
    <source>
        <strain evidence="1 2">Ac7</strain>
    </source>
</reference>
<organism evidence="1 2">
    <name type="scientific">Methanolapillus millepedarum</name>
    <dbReference type="NCBI Taxonomy" id="3028296"/>
    <lineage>
        <taxon>Archaea</taxon>
        <taxon>Methanobacteriati</taxon>
        <taxon>Methanobacteriota</taxon>
        <taxon>Stenosarchaea group</taxon>
        <taxon>Methanomicrobia</taxon>
        <taxon>Methanosarcinales</taxon>
        <taxon>Methanosarcinaceae</taxon>
        <taxon>Methanolapillus</taxon>
    </lineage>
</organism>
<proteinExistence type="predicted"/>